<evidence type="ECO:0000313" key="12">
    <source>
        <dbReference type="EMBL" id="KAG6492373.1"/>
    </source>
</evidence>
<dbReference type="Gene3D" id="1.10.10.10">
    <property type="entry name" value="Winged helix-like DNA-binding domain superfamily/Winged helix DNA-binding domain"/>
    <property type="match status" value="1"/>
</dbReference>
<evidence type="ECO:0000256" key="1">
    <source>
        <dbReference type="ARBA" id="ARBA00008894"/>
    </source>
</evidence>
<dbReference type="SUPFAM" id="SSF52058">
    <property type="entry name" value="L domain-like"/>
    <property type="match status" value="2"/>
</dbReference>
<reference evidence="12 13" key="1">
    <citation type="submission" date="2020-08" db="EMBL/GenBank/DDBJ databases">
        <title>Plant Genome Project.</title>
        <authorList>
            <person name="Zhang R.-G."/>
        </authorList>
    </citation>
    <scope>NUCLEOTIDE SEQUENCE [LARGE SCALE GENOMIC DNA]</scope>
    <source>
        <tissue evidence="12">Rhizome</tissue>
    </source>
</reference>
<feature type="domain" description="R13L1/DRL21-like LRR repeat region" evidence="11">
    <location>
        <begin position="729"/>
        <end position="859"/>
    </location>
</feature>
<dbReference type="FunFam" id="3.40.50.300:FF:001091">
    <property type="entry name" value="Probable disease resistance protein At1g61300"/>
    <property type="match status" value="2"/>
</dbReference>
<dbReference type="InterPro" id="IPR058922">
    <property type="entry name" value="WHD_DRP"/>
</dbReference>
<feature type="domain" description="Disease resistance protein winged helix" evidence="10">
    <location>
        <begin position="463"/>
        <end position="530"/>
    </location>
</feature>
<feature type="signal peptide" evidence="7">
    <location>
        <begin position="1"/>
        <end position="18"/>
    </location>
</feature>
<dbReference type="Gene3D" id="1.20.5.4130">
    <property type="match status" value="1"/>
</dbReference>
<dbReference type="EMBL" id="JACMSC010000013">
    <property type="protein sequence ID" value="KAG6492373.1"/>
    <property type="molecule type" value="Genomic_DNA"/>
</dbReference>
<feature type="domain" description="NB-ARC" evidence="8">
    <location>
        <begin position="224"/>
        <end position="377"/>
    </location>
</feature>
<feature type="domain" description="Disease resistance N-terminal" evidence="9">
    <location>
        <begin position="16"/>
        <end position="105"/>
    </location>
</feature>
<dbReference type="PRINTS" id="PR00364">
    <property type="entry name" value="DISEASERSIST"/>
</dbReference>
<gene>
    <name evidence="12" type="ORF">ZIOFF_047336</name>
</gene>
<dbReference type="GO" id="GO:0002758">
    <property type="term" value="P:innate immune response-activating signaling pathway"/>
    <property type="evidence" value="ECO:0007669"/>
    <property type="project" value="UniProtKB-ARBA"/>
</dbReference>
<evidence type="ECO:0000259" key="10">
    <source>
        <dbReference type="Pfam" id="PF23559"/>
    </source>
</evidence>
<accession>A0A8J5FMT4</accession>
<sequence length="1710" mass="193292">MTPFMLKALAWFADNFLGSLVGKAADYAVQQFGVQHGLRDDIDKLQSSSEKSRLIIHQVEKLRIQDEGVKARLKGLLMQLKDAAYDADDLLDEFQYQVLMKQVEQEENESTNFSLPSSSTALPATKKPRISVSTIADLISSSRDKDRVQKIKERIENITGDISQLIPLFPLSDLENQQQLISSTSRTTSSVLVETEVFGRDKYLKELKDLLLNASDGAGSSNISIPVLAIVGIGGIGKTTLAQQVYNDEAIQEHFQLKIWVCVSGNFSVERLTKEIIESATRKKCELTNLDALHVILNENITSKKFLLVLDDVWNEDSSKWEKFYAPLKNGAKGSKILVTTRSITIAGMVGAVDPIHLYGLEAESFWAFFKKCVFGSQNNGDHPPDLETIAKTIAERLNGLPLAAKTVGGLLKVNMEKSHWETIMKSEIWQLPQNESDVLPVLQLSYQCLPAHLKRCFAFCSLFLKDYVFSKKELVRIWIAEGFVIPQGKERMEDVGSSYFEDLVSRSFFQKSRIFSSKYVMHDLIHDLAQLVSDGECYQLENGNTQEVSSLVRHLSVWPPASKPAYQLERQVLVLSRNNKWRSLIWNDNFNFTIWRSLIWNDNYYNINNPTLKDLWRSLKYIRVFILQRSGIVELPEDVAELRQLRYLDLSSNYQMKRLPDSLCRLHNLQALKLDRCPIQSFPQGMSKLINLRHCDSKLISKIYRIGRLTSLQQLDRFNVQKHPGHKLEELSGLTQLHGKLRISNLENVGSKEEANAGKLHNKVFIDSLTLEWMPNQDGSSEGNQLLILEELLKDLKWHPTLKELEISGYSWAAWDENYSWAKDIKLFPSVLHVLHVFCCPKLKRLPPLPPSLVDLQLSESGLVKLPNIWEEIDGSGHCKVATLKHLYLHCPYLMSLEDGLLSQNLPCLQTIILEDCQELMWLPMEKLKVFASLKEMQILNCPKLLTMTHDLNDFLILPQSLKKLSLSNCGDLDKLLPRCLHNLTSLAHLEIAECPHLHSLPKEPLLHLKQLEYVKICGCDELRSMEGLGVLKSLKDLIILKCPNLLINGRDEHGEEEEQGLLSLREICIDNTALLKIPPLRNALPSIHRLQIQSSVEEVMFEGEEQELLRRLTVLRILMFSYCEELQSLPKELYTLPSLELLSIAYCPEIESLPETGLPTSLTDLRYFFAAGDVNCFGILGRAAKLKMFNIVISEAFGFKLMQIKDTVYDSDDLVVLHHGVDQHQYEASSQSSSSFNSSATKWTSAPSPGMLLPLVKAEDGSVYKLWNIYLSRTTSSVLVETEVFGRDKYLKELKDLLLNASDEAGSSNISIPVLAIVGIGGIGKTTLAQQVYNDEAIQEHFQLKIWVCVSENFSVERLTKEIIESATGKKCELTNLDALHAILNENRTSKKFLLMLDDVWNEDSGKWEKFYAPLKNGAKGSKILVTTRSTKIAGMKCVFGSQNNGDHPPDLEAIAKTVAERLNGLPLAAKTVGGLLKVNMEKSHWETIMKSEIWQLQQNESDVLPVLQLSYQCLPAHLKRCFAFCSLRKDYVFDTEELVRIWIAEGFVIPRGKERMEDVASSYFEDLVHKATKWIILAENHLPSTFKSDHEEVVLASILLRRPQHPAKMQVLEHLTGGVGEWTEARARKYTSRVGRRSRATPQEEGSDARFPAISKCLRPEEEREDLTLGFLGPAALAVEYEDLGHSSGAGFQWPAMSREGVGAAGR</sequence>
<keyword evidence="6" id="KW-0067">ATP-binding</keyword>
<organism evidence="12 13">
    <name type="scientific">Zingiber officinale</name>
    <name type="common">Ginger</name>
    <name type="synonym">Amomum zingiber</name>
    <dbReference type="NCBI Taxonomy" id="94328"/>
    <lineage>
        <taxon>Eukaryota</taxon>
        <taxon>Viridiplantae</taxon>
        <taxon>Streptophyta</taxon>
        <taxon>Embryophyta</taxon>
        <taxon>Tracheophyta</taxon>
        <taxon>Spermatophyta</taxon>
        <taxon>Magnoliopsida</taxon>
        <taxon>Liliopsida</taxon>
        <taxon>Zingiberales</taxon>
        <taxon>Zingiberaceae</taxon>
        <taxon>Zingiber</taxon>
    </lineage>
</organism>
<keyword evidence="5" id="KW-0611">Plant defense</keyword>
<evidence type="ECO:0000259" key="8">
    <source>
        <dbReference type="Pfam" id="PF00931"/>
    </source>
</evidence>
<name>A0A8J5FMT4_ZINOF</name>
<dbReference type="InterPro" id="IPR002182">
    <property type="entry name" value="NB-ARC"/>
</dbReference>
<dbReference type="FunFam" id="1.10.10.10:FF:000322">
    <property type="entry name" value="Probable disease resistance protein At1g63360"/>
    <property type="match status" value="1"/>
</dbReference>
<dbReference type="Gene3D" id="1.10.8.430">
    <property type="entry name" value="Helical domain of apoptotic protease-activating factors"/>
    <property type="match status" value="2"/>
</dbReference>
<evidence type="ECO:0000259" key="9">
    <source>
        <dbReference type="Pfam" id="PF18052"/>
    </source>
</evidence>
<dbReference type="Pfam" id="PF18052">
    <property type="entry name" value="Rx_N"/>
    <property type="match status" value="1"/>
</dbReference>
<evidence type="ECO:0000256" key="4">
    <source>
        <dbReference type="ARBA" id="ARBA00022741"/>
    </source>
</evidence>
<dbReference type="Gene3D" id="3.80.10.10">
    <property type="entry name" value="Ribonuclease Inhibitor"/>
    <property type="match status" value="3"/>
</dbReference>
<keyword evidence="3" id="KW-0677">Repeat</keyword>
<dbReference type="GO" id="GO:0042742">
    <property type="term" value="P:defense response to bacterium"/>
    <property type="evidence" value="ECO:0007669"/>
    <property type="project" value="UniProtKB-ARBA"/>
</dbReference>
<comment type="similarity">
    <text evidence="1">Belongs to the disease resistance NB-LRR family.</text>
</comment>
<evidence type="ECO:0000313" key="13">
    <source>
        <dbReference type="Proteomes" id="UP000734854"/>
    </source>
</evidence>
<evidence type="ECO:0000256" key="3">
    <source>
        <dbReference type="ARBA" id="ARBA00022737"/>
    </source>
</evidence>
<dbReference type="InterPro" id="IPR041118">
    <property type="entry name" value="Rx_N"/>
</dbReference>
<feature type="domain" description="Disease resistance protein winged helix" evidence="10">
    <location>
        <begin position="1532"/>
        <end position="1573"/>
    </location>
</feature>
<evidence type="ECO:0000256" key="5">
    <source>
        <dbReference type="ARBA" id="ARBA00022821"/>
    </source>
</evidence>
<dbReference type="Pfam" id="PF13855">
    <property type="entry name" value="LRR_8"/>
    <property type="match status" value="1"/>
</dbReference>
<dbReference type="SUPFAM" id="SSF52540">
    <property type="entry name" value="P-loop containing nucleoside triphosphate hydrolases"/>
    <property type="match status" value="2"/>
</dbReference>
<dbReference type="PANTHER" id="PTHR36766">
    <property type="entry name" value="PLANT BROAD-SPECTRUM MILDEW RESISTANCE PROTEIN RPW8"/>
    <property type="match status" value="1"/>
</dbReference>
<dbReference type="Proteomes" id="UP000734854">
    <property type="component" value="Unassembled WGS sequence"/>
</dbReference>
<dbReference type="GO" id="GO:0009626">
    <property type="term" value="P:plant-type hypersensitive response"/>
    <property type="evidence" value="ECO:0007669"/>
    <property type="project" value="UniProtKB-ARBA"/>
</dbReference>
<evidence type="ECO:0000259" key="11">
    <source>
        <dbReference type="Pfam" id="PF25019"/>
    </source>
</evidence>
<feature type="chain" id="PRO_5035144984" evidence="7">
    <location>
        <begin position="19"/>
        <end position="1710"/>
    </location>
</feature>
<keyword evidence="7" id="KW-0732">Signal</keyword>
<evidence type="ECO:0000256" key="6">
    <source>
        <dbReference type="ARBA" id="ARBA00022840"/>
    </source>
</evidence>
<dbReference type="InterPro" id="IPR056789">
    <property type="entry name" value="LRR_R13L1-DRL21"/>
</dbReference>
<comment type="caution">
    <text evidence="12">The sequence shown here is derived from an EMBL/GenBank/DDBJ whole genome shotgun (WGS) entry which is preliminary data.</text>
</comment>
<protein>
    <submittedName>
        <fullName evidence="12">Uncharacterized protein</fullName>
    </submittedName>
</protein>
<keyword evidence="13" id="KW-1185">Reference proteome</keyword>
<dbReference type="Pfam" id="PF00931">
    <property type="entry name" value="NB-ARC"/>
    <property type="match status" value="2"/>
</dbReference>
<feature type="domain" description="NB-ARC" evidence="8">
    <location>
        <begin position="1308"/>
        <end position="1438"/>
    </location>
</feature>
<dbReference type="InterPro" id="IPR032675">
    <property type="entry name" value="LRR_dom_sf"/>
</dbReference>
<dbReference type="GO" id="GO:0043531">
    <property type="term" value="F:ADP binding"/>
    <property type="evidence" value="ECO:0007669"/>
    <property type="project" value="InterPro"/>
</dbReference>
<evidence type="ECO:0000256" key="2">
    <source>
        <dbReference type="ARBA" id="ARBA00022614"/>
    </source>
</evidence>
<keyword evidence="4" id="KW-0547">Nucleotide-binding</keyword>
<proteinExistence type="inferred from homology"/>
<dbReference type="Gene3D" id="3.40.50.300">
    <property type="entry name" value="P-loop containing nucleotide triphosphate hydrolases"/>
    <property type="match status" value="2"/>
</dbReference>
<dbReference type="InterPro" id="IPR027417">
    <property type="entry name" value="P-loop_NTPase"/>
</dbReference>
<dbReference type="PANTHER" id="PTHR36766:SF40">
    <property type="entry name" value="DISEASE RESISTANCE PROTEIN RGA3"/>
    <property type="match status" value="1"/>
</dbReference>
<keyword evidence="2" id="KW-0433">Leucine-rich repeat</keyword>
<dbReference type="InterPro" id="IPR042197">
    <property type="entry name" value="Apaf_helical"/>
</dbReference>
<dbReference type="GO" id="GO:0005524">
    <property type="term" value="F:ATP binding"/>
    <property type="evidence" value="ECO:0007669"/>
    <property type="project" value="UniProtKB-KW"/>
</dbReference>
<dbReference type="InterPro" id="IPR036388">
    <property type="entry name" value="WH-like_DNA-bd_sf"/>
</dbReference>
<dbReference type="Pfam" id="PF23559">
    <property type="entry name" value="WHD_DRP"/>
    <property type="match status" value="2"/>
</dbReference>
<dbReference type="Pfam" id="PF25019">
    <property type="entry name" value="LRR_R13L1-DRL21"/>
    <property type="match status" value="1"/>
</dbReference>
<evidence type="ECO:0000256" key="7">
    <source>
        <dbReference type="SAM" id="SignalP"/>
    </source>
</evidence>
<dbReference type="InterPro" id="IPR001611">
    <property type="entry name" value="Leu-rich_rpt"/>
</dbReference>